<name>A0ABT1LH21_9HYPH</name>
<sequence length="112" mass="11884">MHAQDGVYVIRYVGEAGWSDGGIVVRDGFVMGLMEGQLTLSGQVIYLDDGGLVVDLVINALEGGQLVTGLTVEPGFSFTRRVELGKEHLGGVPFRLPMPGGEVSLALRRAVV</sequence>
<dbReference type="Proteomes" id="UP001205890">
    <property type="component" value="Unassembled WGS sequence"/>
</dbReference>
<protein>
    <submittedName>
        <fullName evidence="1">Uncharacterized protein</fullName>
    </submittedName>
</protein>
<evidence type="ECO:0000313" key="1">
    <source>
        <dbReference type="EMBL" id="MCP8940178.1"/>
    </source>
</evidence>
<comment type="caution">
    <text evidence="1">The sequence shown here is derived from an EMBL/GenBank/DDBJ whole genome shotgun (WGS) entry which is preliminary data.</text>
</comment>
<accession>A0ABT1LH21</accession>
<organism evidence="1 2">
    <name type="scientific">Alsobacter ponti</name>
    <dbReference type="NCBI Taxonomy" id="2962936"/>
    <lineage>
        <taxon>Bacteria</taxon>
        <taxon>Pseudomonadati</taxon>
        <taxon>Pseudomonadota</taxon>
        <taxon>Alphaproteobacteria</taxon>
        <taxon>Hyphomicrobiales</taxon>
        <taxon>Alsobacteraceae</taxon>
        <taxon>Alsobacter</taxon>
    </lineage>
</organism>
<dbReference type="RefSeq" id="WP_254744609.1">
    <property type="nucleotide sequence ID" value="NZ_JANCLU010000018.1"/>
</dbReference>
<keyword evidence="2" id="KW-1185">Reference proteome</keyword>
<proteinExistence type="predicted"/>
<reference evidence="1 2" key="1">
    <citation type="submission" date="2022-07" db="EMBL/GenBank/DDBJ databases">
        <authorList>
            <person name="Li W.-J."/>
            <person name="Deng Q.-Q."/>
        </authorList>
    </citation>
    <scope>NUCLEOTIDE SEQUENCE [LARGE SCALE GENOMIC DNA]</scope>
    <source>
        <strain evidence="1 2">SYSU M60028</strain>
    </source>
</reference>
<gene>
    <name evidence="1" type="ORF">NK718_16750</name>
</gene>
<evidence type="ECO:0000313" key="2">
    <source>
        <dbReference type="Proteomes" id="UP001205890"/>
    </source>
</evidence>
<dbReference type="EMBL" id="JANCLU010000018">
    <property type="protein sequence ID" value="MCP8940178.1"/>
    <property type="molecule type" value="Genomic_DNA"/>
</dbReference>